<evidence type="ECO:0000313" key="4">
    <source>
        <dbReference type="Proteomes" id="UP001253637"/>
    </source>
</evidence>
<keyword evidence="2" id="KW-1133">Transmembrane helix</keyword>
<proteinExistence type="predicted"/>
<protein>
    <recommendedName>
        <fullName evidence="5">Transmembrane protein</fullName>
    </recommendedName>
</protein>
<evidence type="ECO:0000256" key="2">
    <source>
        <dbReference type="SAM" id="Phobius"/>
    </source>
</evidence>
<accession>A0A811BN90</accession>
<keyword evidence="2" id="KW-0472">Membrane</keyword>
<name>A0A811BN90_9VIRU</name>
<keyword evidence="2" id="KW-0812">Transmembrane</keyword>
<dbReference type="EMBL" id="LC625835">
    <property type="protein sequence ID" value="BCU03569.1"/>
    <property type="molecule type" value="Genomic_DNA"/>
</dbReference>
<evidence type="ECO:0000313" key="3">
    <source>
        <dbReference type="EMBL" id="BCU03569.1"/>
    </source>
</evidence>
<organism evidence="3 4">
    <name type="scientific">Pandoravirus japonicus</name>
    <dbReference type="NCBI Taxonomy" id="2823154"/>
    <lineage>
        <taxon>Viruses</taxon>
        <taxon>Pandoravirus</taxon>
    </lineage>
</organism>
<evidence type="ECO:0000256" key="1">
    <source>
        <dbReference type="SAM" id="MobiDB-lite"/>
    </source>
</evidence>
<feature type="transmembrane region" description="Helical" evidence="2">
    <location>
        <begin position="81"/>
        <end position="104"/>
    </location>
</feature>
<dbReference type="Proteomes" id="UP001253637">
    <property type="component" value="Segment"/>
</dbReference>
<reference evidence="3" key="1">
    <citation type="submission" date="2021-04" db="EMBL/GenBank/DDBJ databases">
        <title>Draft Genome Sequence of Pandoravirus japonicus, Isolated from the Sabaishi River of Niigata, Japan.</title>
        <authorList>
            <person name="Hosokawa N."/>
            <person name="Takahashi H."/>
            <person name="Aoki K."/>
            <person name="Takemura M."/>
        </authorList>
    </citation>
    <scope>NUCLEOTIDE SEQUENCE</scope>
</reference>
<sequence>MGPREEEKRGGDDAKRPLIERGKKEGGKGKDSQKTCPHDHFFAPTTAIGGLPFFFLSFFSLPSDRMLLTCRSRWRPNVAPSFFSFVAVFFSLWLVRGPSFFSCVRRIDRHAERGATIAARQMAYEKEGLCDRASF</sequence>
<feature type="transmembrane region" description="Helical" evidence="2">
    <location>
        <begin position="41"/>
        <end position="61"/>
    </location>
</feature>
<evidence type="ECO:0008006" key="5">
    <source>
        <dbReference type="Google" id="ProtNLM"/>
    </source>
</evidence>
<feature type="region of interest" description="Disordered" evidence="1">
    <location>
        <begin position="1"/>
        <end position="36"/>
    </location>
</feature>